<reference evidence="2 3" key="1">
    <citation type="journal article" date="2016" name="Sci. Rep.">
        <title>The Dendrobium catenatum Lindl. genome sequence provides insights into polysaccharide synthase, floral development and adaptive evolution.</title>
        <authorList>
            <person name="Zhang G.Q."/>
            <person name="Xu Q."/>
            <person name="Bian C."/>
            <person name="Tsai W.C."/>
            <person name="Yeh C.M."/>
            <person name="Liu K.W."/>
            <person name="Yoshida K."/>
            <person name="Zhang L.S."/>
            <person name="Chang S.B."/>
            <person name="Chen F."/>
            <person name="Shi Y."/>
            <person name="Su Y.Y."/>
            <person name="Zhang Y.Q."/>
            <person name="Chen L.J."/>
            <person name="Yin Y."/>
            <person name="Lin M."/>
            <person name="Huang H."/>
            <person name="Deng H."/>
            <person name="Wang Z.W."/>
            <person name="Zhu S.L."/>
            <person name="Zhao X."/>
            <person name="Deng C."/>
            <person name="Niu S.C."/>
            <person name="Huang J."/>
            <person name="Wang M."/>
            <person name="Liu G.H."/>
            <person name="Yang H.J."/>
            <person name="Xiao X.J."/>
            <person name="Hsiao Y.Y."/>
            <person name="Wu W.L."/>
            <person name="Chen Y.Y."/>
            <person name="Mitsuda N."/>
            <person name="Ohme-Takagi M."/>
            <person name="Luo Y.B."/>
            <person name="Van de Peer Y."/>
            <person name="Liu Z.J."/>
        </authorList>
    </citation>
    <scope>NUCLEOTIDE SEQUENCE [LARGE SCALE GENOMIC DNA]</scope>
    <source>
        <tissue evidence="2">The whole plant</tissue>
    </source>
</reference>
<dbReference type="EMBL" id="KZ504188">
    <property type="protein sequence ID" value="PKU62950.1"/>
    <property type="molecule type" value="Genomic_DNA"/>
</dbReference>
<accession>A0A2I0VHR5</accession>
<dbReference type="Proteomes" id="UP000233837">
    <property type="component" value="Unassembled WGS sequence"/>
</dbReference>
<keyword evidence="3" id="KW-1185">Reference proteome</keyword>
<proteinExistence type="predicted"/>
<reference evidence="2 3" key="2">
    <citation type="journal article" date="2017" name="Nature">
        <title>The Apostasia genome and the evolution of orchids.</title>
        <authorList>
            <person name="Zhang G.Q."/>
            <person name="Liu K.W."/>
            <person name="Li Z."/>
            <person name="Lohaus R."/>
            <person name="Hsiao Y.Y."/>
            <person name="Niu S.C."/>
            <person name="Wang J.Y."/>
            <person name="Lin Y.C."/>
            <person name="Xu Q."/>
            <person name="Chen L.J."/>
            <person name="Yoshida K."/>
            <person name="Fujiwara S."/>
            <person name="Wang Z.W."/>
            <person name="Zhang Y.Q."/>
            <person name="Mitsuda N."/>
            <person name="Wang M."/>
            <person name="Liu G.H."/>
            <person name="Pecoraro L."/>
            <person name="Huang H.X."/>
            <person name="Xiao X.J."/>
            <person name="Lin M."/>
            <person name="Wu X.Y."/>
            <person name="Wu W.L."/>
            <person name="Chen Y.Y."/>
            <person name="Chang S.B."/>
            <person name="Sakamoto S."/>
            <person name="Ohme-Takagi M."/>
            <person name="Yagi M."/>
            <person name="Zeng S.J."/>
            <person name="Shen C.Y."/>
            <person name="Yeh C.M."/>
            <person name="Luo Y.B."/>
            <person name="Tsai W.C."/>
            <person name="Van de Peer Y."/>
            <person name="Liu Z.J."/>
        </authorList>
    </citation>
    <scope>NUCLEOTIDE SEQUENCE [LARGE SCALE GENOMIC DNA]</scope>
    <source>
        <tissue evidence="2">The whole plant</tissue>
    </source>
</reference>
<name>A0A2I0VHR5_9ASPA</name>
<protein>
    <submittedName>
        <fullName evidence="2">Uncharacterized protein</fullName>
    </submittedName>
</protein>
<dbReference type="AlphaFoldDB" id="A0A2I0VHR5"/>
<sequence length="88" mass="9815">MMKPPIQVDLSKVKEPLGKVKPTRKQAKMGFKQPLMFTTGIKPVLPKTNIYKIVKELSQLSPIAELTRKRKKEGVDDLSGGDASPFVH</sequence>
<organism evidence="2 3">
    <name type="scientific">Dendrobium catenatum</name>
    <dbReference type="NCBI Taxonomy" id="906689"/>
    <lineage>
        <taxon>Eukaryota</taxon>
        <taxon>Viridiplantae</taxon>
        <taxon>Streptophyta</taxon>
        <taxon>Embryophyta</taxon>
        <taxon>Tracheophyta</taxon>
        <taxon>Spermatophyta</taxon>
        <taxon>Magnoliopsida</taxon>
        <taxon>Liliopsida</taxon>
        <taxon>Asparagales</taxon>
        <taxon>Orchidaceae</taxon>
        <taxon>Epidendroideae</taxon>
        <taxon>Malaxideae</taxon>
        <taxon>Dendrobiinae</taxon>
        <taxon>Dendrobium</taxon>
    </lineage>
</organism>
<evidence type="ECO:0000313" key="3">
    <source>
        <dbReference type="Proteomes" id="UP000233837"/>
    </source>
</evidence>
<evidence type="ECO:0000256" key="1">
    <source>
        <dbReference type="SAM" id="MobiDB-lite"/>
    </source>
</evidence>
<feature type="region of interest" description="Disordered" evidence="1">
    <location>
        <begin position="68"/>
        <end position="88"/>
    </location>
</feature>
<evidence type="ECO:0000313" key="2">
    <source>
        <dbReference type="EMBL" id="PKU62950.1"/>
    </source>
</evidence>
<gene>
    <name evidence="2" type="ORF">MA16_Dca029135</name>
</gene>